<dbReference type="InterPro" id="IPR007110">
    <property type="entry name" value="Ig-like_dom"/>
</dbReference>
<comment type="similarity">
    <text evidence="3">Belongs to the MHC class I family.</text>
</comment>
<organism evidence="6 7">
    <name type="scientific">Atractosteus spatula</name>
    <name type="common">Alligator gar</name>
    <name type="synonym">Lepisosteus spatula</name>
    <dbReference type="NCBI Taxonomy" id="7917"/>
    <lineage>
        <taxon>Eukaryota</taxon>
        <taxon>Metazoa</taxon>
        <taxon>Chordata</taxon>
        <taxon>Craniata</taxon>
        <taxon>Vertebrata</taxon>
        <taxon>Euteleostomi</taxon>
        <taxon>Actinopterygii</taxon>
        <taxon>Neopterygii</taxon>
        <taxon>Holostei</taxon>
        <taxon>Semionotiformes</taxon>
        <taxon>Lepisosteidae</taxon>
        <taxon>Atractosteus</taxon>
    </lineage>
</organism>
<dbReference type="InterPro" id="IPR003597">
    <property type="entry name" value="Ig_C1-set"/>
</dbReference>
<protein>
    <submittedName>
        <fullName evidence="6">HA1F protein</fullName>
    </submittedName>
</protein>
<reference evidence="6" key="1">
    <citation type="journal article" date="2021" name="Cell">
        <title>Tracing the genetic footprints of vertebrate landing in non-teleost ray-finned fishes.</title>
        <authorList>
            <person name="Bi X."/>
            <person name="Wang K."/>
            <person name="Yang L."/>
            <person name="Pan H."/>
            <person name="Jiang H."/>
            <person name="Wei Q."/>
            <person name="Fang M."/>
            <person name="Yu H."/>
            <person name="Zhu C."/>
            <person name="Cai Y."/>
            <person name="He Y."/>
            <person name="Gan X."/>
            <person name="Zeng H."/>
            <person name="Yu D."/>
            <person name="Zhu Y."/>
            <person name="Jiang H."/>
            <person name="Qiu Q."/>
            <person name="Yang H."/>
            <person name="Zhang Y.E."/>
            <person name="Wang W."/>
            <person name="Zhu M."/>
            <person name="He S."/>
            <person name="Zhang G."/>
        </authorList>
    </citation>
    <scope>NUCLEOTIDE SEQUENCE</scope>
    <source>
        <strain evidence="6">Allg_001</strain>
    </source>
</reference>
<dbReference type="InterPro" id="IPR003006">
    <property type="entry name" value="Ig/MHC_CS"/>
</dbReference>
<evidence type="ECO:0000256" key="3">
    <source>
        <dbReference type="RuleBase" id="RU004439"/>
    </source>
</evidence>
<feature type="non-terminal residue" evidence="6">
    <location>
        <position position="495"/>
    </location>
</feature>
<evidence type="ECO:0000259" key="5">
    <source>
        <dbReference type="PROSITE" id="PS50835"/>
    </source>
</evidence>
<evidence type="ECO:0000313" key="7">
    <source>
        <dbReference type="Proteomes" id="UP000736164"/>
    </source>
</evidence>
<dbReference type="SUPFAM" id="SSF48726">
    <property type="entry name" value="Immunoglobulin"/>
    <property type="match status" value="1"/>
</dbReference>
<dbReference type="AlphaFoldDB" id="A0A8J7PCA9"/>
<dbReference type="Gene3D" id="3.30.500.10">
    <property type="entry name" value="MHC class I-like antigen recognition-like"/>
    <property type="match status" value="1"/>
</dbReference>
<dbReference type="InterPro" id="IPR050208">
    <property type="entry name" value="MHC_class-I_related"/>
</dbReference>
<dbReference type="PROSITE" id="PS50835">
    <property type="entry name" value="IG_LIKE"/>
    <property type="match status" value="1"/>
</dbReference>
<dbReference type="Pfam" id="PF07654">
    <property type="entry name" value="C1-set"/>
    <property type="match status" value="1"/>
</dbReference>
<evidence type="ECO:0000313" key="6">
    <source>
        <dbReference type="EMBL" id="MBN3325588.1"/>
    </source>
</evidence>
<dbReference type="GO" id="GO:0005615">
    <property type="term" value="C:extracellular space"/>
    <property type="evidence" value="ECO:0007669"/>
    <property type="project" value="TreeGrafter"/>
</dbReference>
<gene>
    <name evidence="6" type="primary">Ha1f_1</name>
    <name evidence="6" type="ORF">GTO95_0007071</name>
</gene>
<feature type="transmembrane region" description="Helical" evidence="4">
    <location>
        <begin position="453"/>
        <end position="477"/>
    </location>
</feature>
<dbReference type="EMBL" id="JAAWVO010076265">
    <property type="protein sequence ID" value="MBN3325588.1"/>
    <property type="molecule type" value="Genomic_DNA"/>
</dbReference>
<dbReference type="Pfam" id="PF00129">
    <property type="entry name" value="MHC_I"/>
    <property type="match status" value="1"/>
</dbReference>
<keyword evidence="1" id="KW-0325">Glycoprotein</keyword>
<dbReference type="InterPro" id="IPR001039">
    <property type="entry name" value="MHC_I_a_a1/a2"/>
</dbReference>
<name>A0A8J7PCA9_ATRSP</name>
<keyword evidence="7" id="KW-1185">Reference proteome</keyword>
<keyword evidence="4" id="KW-1133">Transmembrane helix</keyword>
<dbReference type="GO" id="GO:0006955">
    <property type="term" value="P:immune response"/>
    <property type="evidence" value="ECO:0007669"/>
    <property type="project" value="TreeGrafter"/>
</dbReference>
<evidence type="ECO:0000256" key="1">
    <source>
        <dbReference type="ARBA" id="ARBA00023180"/>
    </source>
</evidence>
<dbReference type="PRINTS" id="PR01638">
    <property type="entry name" value="MHCCLASSI"/>
</dbReference>
<dbReference type="InterPro" id="IPR011162">
    <property type="entry name" value="MHC_I/II-like_Ag-recog"/>
</dbReference>
<feature type="domain" description="Ig-like" evidence="5">
    <location>
        <begin position="201"/>
        <end position="287"/>
    </location>
</feature>
<dbReference type="PANTHER" id="PTHR16675">
    <property type="entry name" value="MHC CLASS I-RELATED"/>
    <property type="match status" value="1"/>
</dbReference>
<dbReference type="PROSITE" id="PS00290">
    <property type="entry name" value="IG_MHC"/>
    <property type="match status" value="1"/>
</dbReference>
<dbReference type="PANTHER" id="PTHR16675:SF237">
    <property type="entry name" value="MHC CLASS I ANTIGEN TRANSCRIPT VARIANT 1-RELATED"/>
    <property type="match status" value="1"/>
</dbReference>
<dbReference type="FunFam" id="3.30.500.10:FF:000001">
    <property type="entry name" value="H-2 class I histocompatibility antigen, alpha chain"/>
    <property type="match status" value="1"/>
</dbReference>
<evidence type="ECO:0000256" key="2">
    <source>
        <dbReference type="ARBA" id="ARBA00023319"/>
    </source>
</evidence>
<dbReference type="InterPro" id="IPR013783">
    <property type="entry name" value="Ig-like_fold"/>
</dbReference>
<dbReference type="FunFam" id="2.60.40.10:FF:003081">
    <property type="entry name" value="Uncharacterized protein"/>
    <property type="match status" value="1"/>
</dbReference>
<dbReference type="InterPro" id="IPR011161">
    <property type="entry name" value="MHC_I-like_Ag-recog"/>
</dbReference>
<keyword evidence="4" id="KW-0472">Membrane</keyword>
<feature type="non-terminal residue" evidence="6">
    <location>
        <position position="1"/>
    </location>
</feature>
<dbReference type="SUPFAM" id="SSF54452">
    <property type="entry name" value="MHC antigen-recognition domain"/>
    <property type="match status" value="1"/>
</dbReference>
<dbReference type="Gene3D" id="2.60.40.10">
    <property type="entry name" value="Immunoglobulins"/>
    <property type="match status" value="1"/>
</dbReference>
<dbReference type="Proteomes" id="UP000736164">
    <property type="component" value="Unassembled WGS sequence"/>
</dbReference>
<dbReference type="InterPro" id="IPR036179">
    <property type="entry name" value="Ig-like_dom_sf"/>
</dbReference>
<dbReference type="GO" id="GO:0009897">
    <property type="term" value="C:external side of plasma membrane"/>
    <property type="evidence" value="ECO:0007669"/>
    <property type="project" value="TreeGrafter"/>
</dbReference>
<proteinExistence type="inferred from homology"/>
<keyword evidence="2" id="KW-0393">Immunoglobulin domain</keyword>
<keyword evidence="4" id="KW-0812">Transmembrane</keyword>
<evidence type="ECO:0000256" key="4">
    <source>
        <dbReference type="SAM" id="Phobius"/>
    </source>
</evidence>
<accession>A0A8J7PCA9</accession>
<dbReference type="SMART" id="SM00407">
    <property type="entry name" value="IGc1"/>
    <property type="match status" value="1"/>
</dbReference>
<dbReference type="InterPro" id="IPR037055">
    <property type="entry name" value="MHC_I-like_Ag-recog_sf"/>
</dbReference>
<comment type="caution">
    <text evidence="6">The sequence shown here is derived from an EMBL/GenBank/DDBJ whole genome shotgun (WGS) entry which is preliminary data.</text>
</comment>
<sequence length="495" mass="54627">QTRTRGALCDCCLSVCVFPVTHSLRNFFTGVGGVRGFPEFTAVGLVDGQEFIRYDSDSQKAVPKTEWIERNVDKDYWDGQTQIAVGTQPVFKVAVVDLPQRFNQSAGVHTWQNMYGCELDDDGTTRGFFQFGYDGADYISLDKSTLTWTAANQRAMTTKLKWDPLTAENQRLKGYLENTCIEWLRKYVDYGRETLLRTERPQVSVSHKDSRLGGTELTCLATGFFPKDVTVSWRRDGQDLQEDVDSGEVVPNGDGSFQVRKSLRVRAGEEDKYSCHVDHKSLEKTIVQHWGEREGVFRGVGYRGREACSGAWSTEGGRRVQGRGVQREGGVFRGVGYRGREACSGVWGTVQRHWGQWAVWGTVQRHWGRRAVWGTVQRHWGQRVVCGGGLVETLGTAGCVRYRDTGDSGLCAVGVVVRLLVTSSSGGLSVCPTPVRVTQAGCVSMAEPPSSSLVPIIAAVCAVVALAVIAAVAVVLVRRRKSSGEENRSQHCHCV</sequence>